<dbReference type="EMBL" id="FOTJ01000002">
    <property type="protein sequence ID" value="SFL19660.1"/>
    <property type="molecule type" value="Genomic_DNA"/>
</dbReference>
<dbReference type="Pfam" id="PF10531">
    <property type="entry name" value="SLBB"/>
    <property type="match status" value="1"/>
</dbReference>
<sequence>MKKITEYINENLKIIVGVVLALTILGVFYWNKKVLDSPKQEESRSEWAEVSKNKEASGKKKAEKDEDEDENEIIVDVKGAVKKPGIYKLSSKNRVSDAVASAGGFTEEAERKGINLAKKLQDEAEVYVPVRGEAETNHLLETKDNTSKTVEKSKININTADLTELQQLSGVGAKKAQDILDYRSENGSFQSVEELTKVSGFGPKTLEKLKEAITVD</sequence>
<dbReference type="AlphaFoldDB" id="A0A1I4FQQ9"/>
<dbReference type="SUPFAM" id="SSF47781">
    <property type="entry name" value="RuvA domain 2-like"/>
    <property type="match status" value="1"/>
</dbReference>
<feature type="compositionally biased region" description="Basic and acidic residues" evidence="1">
    <location>
        <begin position="38"/>
        <end position="64"/>
    </location>
</feature>
<dbReference type="Pfam" id="PF12836">
    <property type="entry name" value="HHH_3"/>
    <property type="match status" value="1"/>
</dbReference>
<dbReference type="InterPro" id="IPR010994">
    <property type="entry name" value="RuvA_2-like"/>
</dbReference>
<dbReference type="NCBIfam" id="TIGR00426">
    <property type="entry name" value="competence protein ComEA helix-hairpin-helix repeat region"/>
    <property type="match status" value="1"/>
</dbReference>
<dbReference type="SMART" id="SM00278">
    <property type="entry name" value="HhH1"/>
    <property type="match status" value="2"/>
</dbReference>
<dbReference type="OrthoDB" id="9790239at2"/>
<feature type="domain" description="Helix-hairpin-helix DNA-binding motif class 1" evidence="3">
    <location>
        <begin position="163"/>
        <end position="182"/>
    </location>
</feature>
<dbReference type="InterPro" id="IPR019554">
    <property type="entry name" value="Soluble_ligand-bd"/>
</dbReference>
<feature type="transmembrane region" description="Helical" evidence="2">
    <location>
        <begin position="12"/>
        <end position="30"/>
    </location>
</feature>
<keyword evidence="2" id="KW-0472">Membrane</keyword>
<dbReference type="Gene3D" id="1.10.150.280">
    <property type="entry name" value="AF1531-like domain"/>
    <property type="match status" value="1"/>
</dbReference>
<dbReference type="InterPro" id="IPR004509">
    <property type="entry name" value="Competence_ComEA_HhH"/>
</dbReference>
<feature type="region of interest" description="Disordered" evidence="1">
    <location>
        <begin position="38"/>
        <end position="70"/>
    </location>
</feature>
<keyword evidence="2" id="KW-0812">Transmembrane</keyword>
<dbReference type="Proteomes" id="UP000181969">
    <property type="component" value="Unassembled WGS sequence"/>
</dbReference>
<dbReference type="GO" id="GO:0003677">
    <property type="term" value="F:DNA binding"/>
    <property type="evidence" value="ECO:0007669"/>
    <property type="project" value="InterPro"/>
</dbReference>
<feature type="domain" description="Helix-hairpin-helix DNA-binding motif class 1" evidence="3">
    <location>
        <begin position="193"/>
        <end position="212"/>
    </location>
</feature>
<name>A0A1I4FQQ9_9LACT</name>
<dbReference type="GO" id="GO:0015628">
    <property type="term" value="P:protein secretion by the type II secretion system"/>
    <property type="evidence" value="ECO:0007669"/>
    <property type="project" value="TreeGrafter"/>
</dbReference>
<dbReference type="GO" id="GO:0015627">
    <property type="term" value="C:type II protein secretion system complex"/>
    <property type="evidence" value="ECO:0007669"/>
    <property type="project" value="TreeGrafter"/>
</dbReference>
<dbReference type="GO" id="GO:0006281">
    <property type="term" value="P:DNA repair"/>
    <property type="evidence" value="ECO:0007669"/>
    <property type="project" value="InterPro"/>
</dbReference>
<proteinExistence type="predicted"/>
<gene>
    <name evidence="4" type="ORF">SAMN05216438_102118</name>
</gene>
<dbReference type="InterPro" id="IPR003583">
    <property type="entry name" value="Hlx-hairpin-Hlx_DNA-bd_motif"/>
</dbReference>
<accession>A0A1I4FQQ9</accession>
<keyword evidence="2" id="KW-1133">Transmembrane helix</keyword>
<reference evidence="4 5" key="1">
    <citation type="submission" date="2016-10" db="EMBL/GenBank/DDBJ databases">
        <authorList>
            <person name="de Groot N.N."/>
        </authorList>
    </citation>
    <scope>NUCLEOTIDE SEQUENCE [LARGE SCALE GENOMIC DNA]</scope>
    <source>
        <strain evidence="4 5">M79</strain>
    </source>
</reference>
<dbReference type="PANTHER" id="PTHR21180:SF32">
    <property type="entry name" value="ENDONUCLEASE_EXONUCLEASE_PHOSPHATASE FAMILY DOMAIN-CONTAINING PROTEIN 1"/>
    <property type="match status" value="1"/>
</dbReference>
<evidence type="ECO:0000313" key="4">
    <source>
        <dbReference type="EMBL" id="SFL19660.1"/>
    </source>
</evidence>
<evidence type="ECO:0000256" key="2">
    <source>
        <dbReference type="SAM" id="Phobius"/>
    </source>
</evidence>
<dbReference type="PANTHER" id="PTHR21180">
    <property type="entry name" value="ENDONUCLEASE/EXONUCLEASE/PHOSPHATASE FAMILY DOMAIN-CONTAINING PROTEIN 1"/>
    <property type="match status" value="1"/>
</dbReference>
<evidence type="ECO:0000313" key="5">
    <source>
        <dbReference type="Proteomes" id="UP000181969"/>
    </source>
</evidence>
<evidence type="ECO:0000259" key="3">
    <source>
        <dbReference type="SMART" id="SM00278"/>
    </source>
</evidence>
<protein>
    <submittedName>
        <fullName evidence="4">Competence protein ComEA</fullName>
    </submittedName>
</protein>
<dbReference type="RefSeq" id="WP_074750526.1">
    <property type="nucleotide sequence ID" value="NZ_CAXVJC010000004.1"/>
</dbReference>
<evidence type="ECO:0000256" key="1">
    <source>
        <dbReference type="SAM" id="MobiDB-lite"/>
    </source>
</evidence>
<organism evidence="4 5">
    <name type="scientific">Lactococcus garvieae</name>
    <dbReference type="NCBI Taxonomy" id="1363"/>
    <lineage>
        <taxon>Bacteria</taxon>
        <taxon>Bacillati</taxon>
        <taxon>Bacillota</taxon>
        <taxon>Bacilli</taxon>
        <taxon>Lactobacillales</taxon>
        <taxon>Streptococcaceae</taxon>
        <taxon>Lactococcus</taxon>
    </lineage>
</organism>
<dbReference type="InterPro" id="IPR051675">
    <property type="entry name" value="Endo/Exo/Phosphatase_dom_1"/>
</dbReference>